<dbReference type="Proteomes" id="UP000195521">
    <property type="component" value="Unassembled WGS sequence"/>
</dbReference>
<comment type="caution">
    <text evidence="2">The sequence shown here is derived from an EMBL/GenBank/DDBJ whole genome shotgun (WGS) entry which is preliminary data.</text>
</comment>
<dbReference type="EMBL" id="BDQF01000105">
    <property type="protein sequence ID" value="GAW84089.1"/>
    <property type="molecule type" value="Genomic_DNA"/>
</dbReference>
<dbReference type="GeneID" id="39744897"/>
<gene>
    <name evidence="2" type="ORF">PGO_001025</name>
</gene>
<sequence length="254" mass="28542">MRESISVKDVIVNENTVRILNVVMKEKPTAVIEFKSEKENPDKEQEETNTDNFDKNQELSSPMDDDNSTRSVKLQTTPESLSVTINSLDNALVTSENNESSENISAHVSNTGVTYLEGDSNKDIARSIIKVPERNDQITSLKKCNNAVIEISNIITFAYKTYFSTVFSNIPCIKNIADHIDDQSPDKRVPKDKKSNGFHTSLGNTGVEHDITVINIRMSTAEEGTPDQRIYDNGTNEGIIRNRILFDEMYNCED</sequence>
<feature type="region of interest" description="Disordered" evidence="1">
    <location>
        <begin position="33"/>
        <end position="76"/>
    </location>
</feature>
<organism evidence="2 3">
    <name type="scientific">Plasmodium gonderi</name>
    <dbReference type="NCBI Taxonomy" id="77519"/>
    <lineage>
        <taxon>Eukaryota</taxon>
        <taxon>Sar</taxon>
        <taxon>Alveolata</taxon>
        <taxon>Apicomplexa</taxon>
        <taxon>Aconoidasida</taxon>
        <taxon>Haemosporida</taxon>
        <taxon>Plasmodiidae</taxon>
        <taxon>Plasmodium</taxon>
        <taxon>Plasmodium (Plasmodium)</taxon>
    </lineage>
</organism>
<accession>A0A1Y1JNP8</accession>
<keyword evidence="3" id="KW-1185">Reference proteome</keyword>
<feature type="compositionally biased region" description="Basic and acidic residues" evidence="1">
    <location>
        <begin position="33"/>
        <end position="43"/>
    </location>
</feature>
<name>A0A1Y1JNP8_PLAGO</name>
<feature type="region of interest" description="Disordered" evidence="1">
    <location>
        <begin position="181"/>
        <end position="204"/>
    </location>
</feature>
<evidence type="ECO:0000313" key="2">
    <source>
        <dbReference type="EMBL" id="GAW84089.1"/>
    </source>
</evidence>
<dbReference type="RefSeq" id="XP_028546678.1">
    <property type="nucleotide sequence ID" value="XM_028690877.1"/>
</dbReference>
<protein>
    <submittedName>
        <fullName evidence="2">Variable surface protein</fullName>
    </submittedName>
</protein>
<feature type="compositionally biased region" description="Basic and acidic residues" evidence="1">
    <location>
        <begin position="181"/>
        <end position="195"/>
    </location>
</feature>
<reference evidence="3" key="1">
    <citation type="submission" date="2017-04" db="EMBL/GenBank/DDBJ databases">
        <title>Plasmodium gonderi genome.</title>
        <authorList>
            <person name="Arisue N."/>
            <person name="Honma H."/>
            <person name="Kawai S."/>
            <person name="Tougan T."/>
            <person name="Tanabe K."/>
            <person name="Horii T."/>
        </authorList>
    </citation>
    <scope>NUCLEOTIDE SEQUENCE [LARGE SCALE GENOMIC DNA]</scope>
    <source>
        <strain evidence="3">ATCC 30045</strain>
    </source>
</reference>
<proteinExistence type="predicted"/>
<evidence type="ECO:0000256" key="1">
    <source>
        <dbReference type="SAM" id="MobiDB-lite"/>
    </source>
</evidence>
<evidence type="ECO:0000313" key="3">
    <source>
        <dbReference type="Proteomes" id="UP000195521"/>
    </source>
</evidence>
<dbReference type="AlphaFoldDB" id="A0A1Y1JNP8"/>